<dbReference type="SUPFAM" id="SSF53383">
    <property type="entry name" value="PLP-dependent transferases"/>
    <property type="match status" value="1"/>
</dbReference>
<evidence type="ECO:0000259" key="8">
    <source>
        <dbReference type="Pfam" id="PF00155"/>
    </source>
</evidence>
<dbReference type="CDD" id="cd00609">
    <property type="entry name" value="AAT_like"/>
    <property type="match status" value="1"/>
</dbReference>
<dbReference type="OrthoDB" id="9766084at2"/>
<evidence type="ECO:0000313" key="9">
    <source>
        <dbReference type="EMBL" id="SNR41775.1"/>
    </source>
</evidence>
<dbReference type="RefSeq" id="WP_089269729.1">
    <property type="nucleotide sequence ID" value="NZ_FZNN01000004.1"/>
</dbReference>
<accession>A0A238W595</accession>
<dbReference type="Gene3D" id="3.40.640.10">
    <property type="entry name" value="Type I PLP-dependent aspartate aminotransferase-like (Major domain)"/>
    <property type="match status" value="1"/>
</dbReference>
<dbReference type="InterPro" id="IPR004838">
    <property type="entry name" value="NHTrfase_class1_PyrdxlP-BS"/>
</dbReference>
<keyword evidence="4 7" id="KW-0808">Transferase</keyword>
<evidence type="ECO:0000256" key="7">
    <source>
        <dbReference type="RuleBase" id="RU000481"/>
    </source>
</evidence>
<keyword evidence="3 7" id="KW-0032">Aminotransferase</keyword>
<protein>
    <recommendedName>
        <fullName evidence="7">Aminotransferase</fullName>
        <ecNumber evidence="7">2.6.1.-</ecNumber>
    </recommendedName>
</protein>
<proteinExistence type="inferred from homology"/>
<feature type="domain" description="Aminotransferase class I/classII large" evidence="8">
    <location>
        <begin position="34"/>
        <end position="375"/>
    </location>
</feature>
<dbReference type="EMBL" id="FZNN01000004">
    <property type="protein sequence ID" value="SNR41775.1"/>
    <property type="molecule type" value="Genomic_DNA"/>
</dbReference>
<dbReference type="PROSITE" id="PS00105">
    <property type="entry name" value="AA_TRANSFER_CLASS_1"/>
    <property type="match status" value="1"/>
</dbReference>
<keyword evidence="10" id="KW-1185">Reference proteome</keyword>
<evidence type="ECO:0000256" key="4">
    <source>
        <dbReference type="ARBA" id="ARBA00022679"/>
    </source>
</evidence>
<gene>
    <name evidence="9" type="ORF">SAMN06265370_104169</name>
</gene>
<comment type="catalytic activity">
    <reaction evidence="6">
        <text>L-aspartate + 2-oxoglutarate = oxaloacetate + L-glutamate</text>
        <dbReference type="Rhea" id="RHEA:21824"/>
        <dbReference type="ChEBI" id="CHEBI:16452"/>
        <dbReference type="ChEBI" id="CHEBI:16810"/>
        <dbReference type="ChEBI" id="CHEBI:29985"/>
        <dbReference type="ChEBI" id="CHEBI:29991"/>
        <dbReference type="EC" id="2.6.1.1"/>
    </reaction>
</comment>
<name>A0A238W595_9RHOB</name>
<dbReference type="Pfam" id="PF00155">
    <property type="entry name" value="Aminotran_1_2"/>
    <property type="match status" value="1"/>
</dbReference>
<reference evidence="9 10" key="1">
    <citation type="submission" date="2017-06" db="EMBL/GenBank/DDBJ databases">
        <authorList>
            <person name="Kim H.J."/>
            <person name="Triplett B.A."/>
        </authorList>
    </citation>
    <scope>NUCLEOTIDE SEQUENCE [LARGE SCALE GENOMIC DNA]</scope>
    <source>
        <strain evidence="9 10">DSM 29052</strain>
    </source>
</reference>
<dbReference type="GO" id="GO:0006520">
    <property type="term" value="P:amino acid metabolic process"/>
    <property type="evidence" value="ECO:0007669"/>
    <property type="project" value="InterPro"/>
</dbReference>
<evidence type="ECO:0000256" key="2">
    <source>
        <dbReference type="ARBA" id="ARBA00007441"/>
    </source>
</evidence>
<dbReference type="EC" id="2.6.1.-" evidence="7"/>
<dbReference type="Proteomes" id="UP000198417">
    <property type="component" value="Unassembled WGS sequence"/>
</dbReference>
<sequence length="395" mass="41441">MPHLSSRITSINGGGSDGWDVFYRARAMVAAGEPVIELTIGEHDIGTDPAILDAMHRAARAGHTGYASVPGTPALRDSVAARITQHTGIPTGRDNVLITPGGQAALFAAHVACCDPGDRALFIDPYYATYPGTIRAAGAVPHAIPTRAADNFLPDRETLSNAAIAHNATSLLVNSPNNPTGTVYPRDALEGIAQAAQDHDLWVISDEVYDTQIWEGTHISPRALPGMEARTLVVGSMSKSHAMTGSRLGWIVAPEPVIEKLTDLATNTTYGVPGYIQDAAVFALAQGDPLEDAIMAPFRRRRELALGILGGQNLVGHIPCQGAMYLMLDIRGTGLSGEAFANALLDRHRIAVMPGESFGTSAAGHIRVAMTVADDAFASALGTICAFARTLAPAG</sequence>
<dbReference type="InterPro" id="IPR050596">
    <property type="entry name" value="AspAT/PAT-like"/>
</dbReference>
<dbReference type="InterPro" id="IPR015424">
    <property type="entry name" value="PyrdxlP-dep_Trfase"/>
</dbReference>
<dbReference type="GO" id="GO:0030170">
    <property type="term" value="F:pyridoxal phosphate binding"/>
    <property type="evidence" value="ECO:0007669"/>
    <property type="project" value="InterPro"/>
</dbReference>
<evidence type="ECO:0000256" key="6">
    <source>
        <dbReference type="ARBA" id="ARBA00049185"/>
    </source>
</evidence>
<keyword evidence="9" id="KW-0670">Pyruvate</keyword>
<dbReference type="PANTHER" id="PTHR46383:SF1">
    <property type="entry name" value="ASPARTATE AMINOTRANSFERASE"/>
    <property type="match status" value="1"/>
</dbReference>
<dbReference type="GO" id="GO:0004069">
    <property type="term" value="F:L-aspartate:2-oxoglutarate aminotransferase activity"/>
    <property type="evidence" value="ECO:0007669"/>
    <property type="project" value="UniProtKB-EC"/>
</dbReference>
<organism evidence="9 10">
    <name type="scientific">Puniceibacterium sediminis</name>
    <dbReference type="NCBI Taxonomy" id="1608407"/>
    <lineage>
        <taxon>Bacteria</taxon>
        <taxon>Pseudomonadati</taxon>
        <taxon>Pseudomonadota</taxon>
        <taxon>Alphaproteobacteria</taxon>
        <taxon>Rhodobacterales</taxon>
        <taxon>Paracoccaceae</taxon>
        <taxon>Puniceibacterium</taxon>
    </lineage>
</organism>
<dbReference type="InterPro" id="IPR015421">
    <property type="entry name" value="PyrdxlP-dep_Trfase_major"/>
</dbReference>
<dbReference type="AlphaFoldDB" id="A0A238W595"/>
<keyword evidence="5" id="KW-0663">Pyridoxal phosphate</keyword>
<comment type="cofactor">
    <cofactor evidence="1 7">
        <name>pyridoxal 5'-phosphate</name>
        <dbReference type="ChEBI" id="CHEBI:597326"/>
    </cofactor>
</comment>
<evidence type="ECO:0000256" key="1">
    <source>
        <dbReference type="ARBA" id="ARBA00001933"/>
    </source>
</evidence>
<dbReference type="PANTHER" id="PTHR46383">
    <property type="entry name" value="ASPARTATE AMINOTRANSFERASE"/>
    <property type="match status" value="1"/>
</dbReference>
<dbReference type="InterPro" id="IPR004839">
    <property type="entry name" value="Aminotransferase_I/II_large"/>
</dbReference>
<comment type="similarity">
    <text evidence="2 7">Belongs to the class-I pyridoxal-phosphate-dependent aminotransferase family.</text>
</comment>
<evidence type="ECO:0000256" key="5">
    <source>
        <dbReference type="ARBA" id="ARBA00022898"/>
    </source>
</evidence>
<evidence type="ECO:0000313" key="10">
    <source>
        <dbReference type="Proteomes" id="UP000198417"/>
    </source>
</evidence>
<evidence type="ECO:0000256" key="3">
    <source>
        <dbReference type="ARBA" id="ARBA00022576"/>
    </source>
</evidence>